<dbReference type="SMART" id="SM00342">
    <property type="entry name" value="HTH_ARAC"/>
    <property type="match status" value="1"/>
</dbReference>
<proteinExistence type="predicted"/>
<sequence>MIIREIYFRVLQSPLGASLREFNAKQGASAQIAKAIAWLRENYASPLSVSELADNVHMGVSTFHRHFKEVTCMTPLQFHKRLRLHEAKRLMLSERMDATSACYAVGYESPSQFNREYKRQFGLPPYRDIKQQRQLGNGHSGVSMQ</sequence>
<dbReference type="Pfam" id="PF12833">
    <property type="entry name" value="HTH_18"/>
    <property type="match status" value="1"/>
</dbReference>
<dbReference type="AlphaFoldDB" id="A0A9D1LES6"/>
<reference evidence="4" key="1">
    <citation type="submission" date="2020-10" db="EMBL/GenBank/DDBJ databases">
        <authorList>
            <person name="Gilroy R."/>
        </authorList>
    </citation>
    <scope>NUCLEOTIDE SEQUENCE</scope>
    <source>
        <strain evidence="4">7463</strain>
    </source>
</reference>
<feature type="domain" description="HTH araC/xylS-type" evidence="3">
    <location>
        <begin position="33"/>
        <end position="131"/>
    </location>
</feature>
<dbReference type="PANTHER" id="PTHR43436:SF1">
    <property type="entry name" value="TRANSCRIPTIONAL REGULATORY PROTEIN"/>
    <property type="match status" value="1"/>
</dbReference>
<dbReference type="PANTHER" id="PTHR43436">
    <property type="entry name" value="ARAC-FAMILY TRANSCRIPTIONAL REGULATOR"/>
    <property type="match status" value="1"/>
</dbReference>
<dbReference type="InterPro" id="IPR018060">
    <property type="entry name" value="HTH_AraC"/>
</dbReference>
<dbReference type="Gene3D" id="1.10.10.60">
    <property type="entry name" value="Homeodomain-like"/>
    <property type="match status" value="2"/>
</dbReference>
<evidence type="ECO:0000256" key="1">
    <source>
        <dbReference type="ARBA" id="ARBA00023015"/>
    </source>
</evidence>
<dbReference type="PROSITE" id="PS01124">
    <property type="entry name" value="HTH_ARAC_FAMILY_2"/>
    <property type="match status" value="1"/>
</dbReference>
<evidence type="ECO:0000313" key="4">
    <source>
        <dbReference type="EMBL" id="HIU37059.1"/>
    </source>
</evidence>
<feature type="non-terminal residue" evidence="4">
    <location>
        <position position="1"/>
    </location>
</feature>
<gene>
    <name evidence="4" type="ORF">IAC56_02135</name>
</gene>
<dbReference type="EMBL" id="DVMY01000039">
    <property type="protein sequence ID" value="HIU37059.1"/>
    <property type="molecule type" value="Genomic_DNA"/>
</dbReference>
<dbReference type="InterPro" id="IPR009057">
    <property type="entry name" value="Homeodomain-like_sf"/>
</dbReference>
<dbReference type="Proteomes" id="UP000824083">
    <property type="component" value="Unassembled WGS sequence"/>
</dbReference>
<evidence type="ECO:0000259" key="3">
    <source>
        <dbReference type="PROSITE" id="PS01124"/>
    </source>
</evidence>
<keyword evidence="1" id="KW-0805">Transcription regulation</keyword>
<comment type="caution">
    <text evidence="4">The sequence shown here is derived from an EMBL/GenBank/DDBJ whole genome shotgun (WGS) entry which is preliminary data.</text>
</comment>
<reference evidence="4" key="2">
    <citation type="journal article" date="2021" name="PeerJ">
        <title>Extensive microbial diversity within the chicken gut microbiome revealed by metagenomics and culture.</title>
        <authorList>
            <person name="Gilroy R."/>
            <person name="Ravi A."/>
            <person name="Getino M."/>
            <person name="Pursley I."/>
            <person name="Horton D.L."/>
            <person name="Alikhan N.F."/>
            <person name="Baker D."/>
            <person name="Gharbi K."/>
            <person name="Hall N."/>
            <person name="Watson M."/>
            <person name="Adriaenssens E.M."/>
            <person name="Foster-Nyarko E."/>
            <person name="Jarju S."/>
            <person name="Secka A."/>
            <person name="Antonio M."/>
            <person name="Oren A."/>
            <person name="Chaudhuri R.R."/>
            <person name="La Ragione R."/>
            <person name="Hildebrand F."/>
            <person name="Pallen M.J."/>
        </authorList>
    </citation>
    <scope>NUCLEOTIDE SEQUENCE</scope>
    <source>
        <strain evidence="4">7463</strain>
    </source>
</reference>
<dbReference type="SUPFAM" id="SSF46689">
    <property type="entry name" value="Homeodomain-like"/>
    <property type="match status" value="2"/>
</dbReference>
<protein>
    <submittedName>
        <fullName evidence="4">Helix-turn-helix domain-containing protein</fullName>
    </submittedName>
</protein>
<organism evidence="4 5">
    <name type="scientific">Candidatus Aphodousia faecigallinarum</name>
    <dbReference type="NCBI Taxonomy" id="2840677"/>
    <lineage>
        <taxon>Bacteria</taxon>
        <taxon>Pseudomonadati</taxon>
        <taxon>Pseudomonadota</taxon>
        <taxon>Betaproteobacteria</taxon>
        <taxon>Burkholderiales</taxon>
        <taxon>Sutterellaceae</taxon>
        <taxon>Sutterellaceae incertae sedis</taxon>
        <taxon>Candidatus Aphodousia</taxon>
    </lineage>
</organism>
<evidence type="ECO:0000256" key="2">
    <source>
        <dbReference type="ARBA" id="ARBA00023163"/>
    </source>
</evidence>
<name>A0A9D1LES6_9BURK</name>
<keyword evidence="2" id="KW-0804">Transcription</keyword>
<accession>A0A9D1LES6</accession>
<dbReference type="GO" id="GO:0003700">
    <property type="term" value="F:DNA-binding transcription factor activity"/>
    <property type="evidence" value="ECO:0007669"/>
    <property type="project" value="InterPro"/>
</dbReference>
<evidence type="ECO:0000313" key="5">
    <source>
        <dbReference type="Proteomes" id="UP000824083"/>
    </source>
</evidence>
<dbReference type="GO" id="GO:0043565">
    <property type="term" value="F:sequence-specific DNA binding"/>
    <property type="evidence" value="ECO:0007669"/>
    <property type="project" value="InterPro"/>
</dbReference>